<dbReference type="PROSITE" id="PS51257">
    <property type="entry name" value="PROKAR_LIPOPROTEIN"/>
    <property type="match status" value="1"/>
</dbReference>
<dbReference type="RefSeq" id="WP_006377468.1">
    <property type="nucleotide sequence ID" value="NZ_AEJB01000285.1"/>
</dbReference>
<evidence type="ECO:0000313" key="9">
    <source>
        <dbReference type="EMBL" id="ELP67414.1"/>
    </source>
</evidence>
<evidence type="ECO:0000259" key="8">
    <source>
        <dbReference type="SMART" id="SM00909"/>
    </source>
</evidence>
<keyword evidence="4 6" id="KW-0564">Palmitate</keyword>
<dbReference type="Pfam" id="PF10646">
    <property type="entry name" value="Germane"/>
    <property type="match status" value="1"/>
</dbReference>
<dbReference type="GO" id="GO:0005886">
    <property type="term" value="C:plasma membrane"/>
    <property type="evidence" value="ECO:0007669"/>
    <property type="project" value="UniProtKB-SubCell"/>
</dbReference>
<dbReference type="HAMAP" id="MF_01373">
    <property type="entry name" value="LpqB_lipoprot"/>
    <property type="match status" value="1"/>
</dbReference>
<dbReference type="InterPro" id="IPR023959">
    <property type="entry name" value="LpqB"/>
</dbReference>
<name>L7F8G6_STRT8</name>
<evidence type="ECO:0000256" key="3">
    <source>
        <dbReference type="ARBA" id="ARBA00023136"/>
    </source>
</evidence>
<keyword evidence="5 6" id="KW-0449">Lipoprotein</keyword>
<dbReference type="Proteomes" id="UP000010931">
    <property type="component" value="Unassembled WGS sequence"/>
</dbReference>
<dbReference type="InterPro" id="IPR019606">
    <property type="entry name" value="GerMN"/>
</dbReference>
<proteinExistence type="inferred from homology"/>
<evidence type="ECO:0000313" key="10">
    <source>
        <dbReference type="Proteomes" id="UP000010931"/>
    </source>
</evidence>
<gene>
    <name evidence="6" type="primary">lpqB</name>
    <name evidence="9" type="ORF">STRTUCAR8_06764</name>
</gene>
<keyword evidence="1 6" id="KW-1003">Cell membrane</keyword>
<sequence>MGPDRERDGRRRETVRAVVYAACGAVLLAGCASMPDSGDLRGVESTPRQDAQVRVFALAPHENAPPGQIVQGFLEALTSDDPHYETALKYLTARAVKTWRPDASTTVLDGGPTADPVPAGTRDDTDDYAATLTGGRFATLDSRQSYEPANGQYRETLHLTREKKSGQWRIDDLPQGIVMGKSDFLRNYTAVNKYYFASNTPTESNGQPVSVADPVYVRKKVDPMTQTVSSLLAGPSRWLGPVVRSSFPTGTALRKGVTSLTPDDQNRLTVPLNDKASRAGSAKCTEMAAQLLYTLQDLTPTGVDEVALQRADGSQLCVLRKDQAETVAARGVVEHPEFQYFIDDKHRLVRVAGDSLEAAADVTPVPGALGEGEKQLRSAAVSRDEDSAAGVSLDGTSLYVGSLVSGGSLGEPVLTSQGAAKADRLTTPSWDGDGDLWVADRNPKKPRLLFLEKGAGEPLEVRTPGLDGRIEAVRVAADGVRIALIVEKDGLRSLYIGRIERDERPARTSGGSAQEKAAAKETKGQRAGVQSVVSVLELHSVTPQLEEVTAMSWAGDSRLVVVGREQGGVQQMGYVQVDGSTPVGSAPAALTGVKSIAASEDERLPLVAYSEEDGIVRLLSGSKWQKLVKEGSAPVYPG</sequence>
<protein>
    <recommendedName>
        <fullName evidence="6">Lipoprotein LpqB</fullName>
    </recommendedName>
</protein>
<dbReference type="PATRIC" id="fig|698760.3.peg.3853"/>
<keyword evidence="2 6" id="KW-0732">Signal</keyword>
<dbReference type="Pfam" id="PF25976">
    <property type="entry name" value="LpqB_N"/>
    <property type="match status" value="1"/>
</dbReference>
<keyword evidence="3 6" id="KW-0472">Membrane</keyword>
<dbReference type="AlphaFoldDB" id="L7F8G6"/>
<comment type="subcellular location">
    <subcellularLocation>
        <location evidence="6">Cell membrane</location>
        <topology evidence="6">Lipid-anchor</topology>
    </subcellularLocation>
</comment>
<reference evidence="9 10" key="1">
    <citation type="journal article" date="2011" name="Plasmid">
        <title>Streptomyces turgidiscabies Car8 contains a modular pathogenicity island that shares virulence genes with other actinobacterial plant pathogens.</title>
        <authorList>
            <person name="Huguet-Tapia J.C."/>
            <person name="Badger J.H."/>
            <person name="Loria R."/>
            <person name="Pettis G.S."/>
        </authorList>
    </citation>
    <scope>NUCLEOTIDE SEQUENCE [LARGE SCALE GENOMIC DNA]</scope>
    <source>
        <strain evidence="9 10">Car8</strain>
    </source>
</reference>
<dbReference type="STRING" id="85558.T45_09310"/>
<evidence type="ECO:0000256" key="1">
    <source>
        <dbReference type="ARBA" id="ARBA00022475"/>
    </source>
</evidence>
<evidence type="ECO:0000256" key="5">
    <source>
        <dbReference type="ARBA" id="ARBA00023288"/>
    </source>
</evidence>
<accession>L7F8G6</accession>
<dbReference type="SMART" id="SM00909">
    <property type="entry name" value="Germane"/>
    <property type="match status" value="1"/>
</dbReference>
<evidence type="ECO:0000256" key="2">
    <source>
        <dbReference type="ARBA" id="ARBA00022729"/>
    </source>
</evidence>
<feature type="domain" description="GerMN" evidence="8">
    <location>
        <begin position="224"/>
        <end position="320"/>
    </location>
</feature>
<dbReference type="InterPro" id="IPR059026">
    <property type="entry name" value="LpqB_N"/>
</dbReference>
<evidence type="ECO:0000256" key="7">
    <source>
        <dbReference type="SAM" id="MobiDB-lite"/>
    </source>
</evidence>
<dbReference type="EMBL" id="AEJB01000285">
    <property type="protein sequence ID" value="ELP67414.1"/>
    <property type="molecule type" value="Genomic_DNA"/>
</dbReference>
<dbReference type="Pfam" id="PF10647">
    <property type="entry name" value="Gmad1"/>
    <property type="match status" value="1"/>
</dbReference>
<feature type="region of interest" description="Disordered" evidence="7">
    <location>
        <begin position="503"/>
        <end position="523"/>
    </location>
</feature>
<dbReference type="InterPro" id="IPR018910">
    <property type="entry name" value="LpqB_C"/>
</dbReference>
<organism evidence="9 10">
    <name type="scientific">Streptomyces turgidiscabies (strain Car8)</name>
    <dbReference type="NCBI Taxonomy" id="698760"/>
    <lineage>
        <taxon>Bacteria</taxon>
        <taxon>Bacillati</taxon>
        <taxon>Actinomycetota</taxon>
        <taxon>Actinomycetes</taxon>
        <taxon>Kitasatosporales</taxon>
        <taxon>Streptomycetaceae</taxon>
        <taxon>Streptomyces</taxon>
    </lineage>
</organism>
<evidence type="ECO:0000256" key="4">
    <source>
        <dbReference type="ARBA" id="ARBA00023139"/>
    </source>
</evidence>
<evidence type="ECO:0000256" key="6">
    <source>
        <dbReference type="HAMAP-Rule" id="MF_01373"/>
    </source>
</evidence>
<dbReference type="GeneID" id="97406676"/>
<comment type="caution">
    <text evidence="9">The sequence shown here is derived from an EMBL/GenBank/DDBJ whole genome shotgun (WGS) entry which is preliminary data.</text>
</comment>
<comment type="similarity">
    <text evidence="6">Belongs to the LpqB lipoprotein family.</text>
</comment>
<dbReference type="SUPFAM" id="SSF82171">
    <property type="entry name" value="DPP6 N-terminal domain-like"/>
    <property type="match status" value="1"/>
</dbReference>
<keyword evidence="10" id="KW-1185">Reference proteome</keyword>